<dbReference type="PANTHER" id="PTHR11915">
    <property type="entry name" value="SPECTRIN/FILAMIN RELATED CYTOSKELETAL PROTEIN"/>
    <property type="match status" value="1"/>
</dbReference>
<dbReference type="PROSITE" id="PS50021">
    <property type="entry name" value="CH"/>
    <property type="match status" value="2"/>
</dbReference>
<accession>A0A1V9Z2Z4</accession>
<dbReference type="AlphaFoldDB" id="A0A1V9Z2Z4"/>
<dbReference type="Pfam" id="PF00307">
    <property type="entry name" value="CH"/>
    <property type="match status" value="2"/>
</dbReference>
<organism evidence="5 6">
    <name type="scientific">Achlya hypogyna</name>
    <name type="common">Oomycete</name>
    <name type="synonym">Protoachlya hypogyna</name>
    <dbReference type="NCBI Taxonomy" id="1202772"/>
    <lineage>
        <taxon>Eukaryota</taxon>
        <taxon>Sar</taxon>
        <taxon>Stramenopiles</taxon>
        <taxon>Oomycota</taxon>
        <taxon>Saprolegniomycetes</taxon>
        <taxon>Saprolegniales</taxon>
        <taxon>Achlyaceae</taxon>
        <taxon>Achlya</taxon>
    </lineage>
</organism>
<evidence type="ECO:0000256" key="1">
    <source>
        <dbReference type="ARBA" id="ARBA00022737"/>
    </source>
</evidence>
<evidence type="ECO:0000313" key="5">
    <source>
        <dbReference type="EMBL" id="OQR92272.1"/>
    </source>
</evidence>
<protein>
    <submittedName>
        <fullName evidence="5">Alpha-actinin-1</fullName>
    </submittedName>
</protein>
<dbReference type="InterPro" id="IPR036872">
    <property type="entry name" value="CH_dom_sf"/>
</dbReference>
<keyword evidence="2" id="KW-0009">Actin-binding</keyword>
<dbReference type="PROSITE" id="PS00020">
    <property type="entry name" value="ACTININ_2"/>
    <property type="match status" value="1"/>
</dbReference>
<comment type="caution">
    <text evidence="5">The sequence shown here is derived from an EMBL/GenBank/DDBJ whole genome shotgun (WGS) entry which is preliminary data.</text>
</comment>
<reference evidence="5 6" key="1">
    <citation type="journal article" date="2014" name="Genome Biol. Evol.">
        <title>The secreted proteins of Achlya hypogyna and Thraustotheca clavata identify the ancestral oomycete secretome and reveal gene acquisitions by horizontal gene transfer.</title>
        <authorList>
            <person name="Misner I."/>
            <person name="Blouin N."/>
            <person name="Leonard G."/>
            <person name="Richards T.A."/>
            <person name="Lane C.E."/>
        </authorList>
    </citation>
    <scope>NUCLEOTIDE SEQUENCE [LARGE SCALE GENOMIC DNA]</scope>
    <source>
        <strain evidence="5 6">ATCC 48635</strain>
    </source>
</reference>
<dbReference type="STRING" id="1202772.A0A1V9Z2Z4"/>
<dbReference type="GO" id="GO:0003779">
    <property type="term" value="F:actin binding"/>
    <property type="evidence" value="ECO:0007669"/>
    <property type="project" value="UniProtKB-KW"/>
</dbReference>
<feature type="region of interest" description="Disordered" evidence="3">
    <location>
        <begin position="244"/>
        <end position="274"/>
    </location>
</feature>
<evidence type="ECO:0000259" key="4">
    <source>
        <dbReference type="PROSITE" id="PS50021"/>
    </source>
</evidence>
<gene>
    <name evidence="5" type="ORF">ACHHYP_03868</name>
</gene>
<dbReference type="OrthoDB" id="10017054at2759"/>
<evidence type="ECO:0000256" key="3">
    <source>
        <dbReference type="SAM" id="MobiDB-lite"/>
    </source>
</evidence>
<dbReference type="Proteomes" id="UP000243579">
    <property type="component" value="Unassembled WGS sequence"/>
</dbReference>
<dbReference type="SMART" id="SM00033">
    <property type="entry name" value="CH"/>
    <property type="match status" value="2"/>
</dbReference>
<dbReference type="InterPro" id="IPR001589">
    <property type="entry name" value="Actinin_actin-bd_CS"/>
</dbReference>
<dbReference type="PROSITE" id="PS00019">
    <property type="entry name" value="ACTININ_1"/>
    <property type="match status" value="1"/>
</dbReference>
<dbReference type="SUPFAM" id="SSF47576">
    <property type="entry name" value="Calponin-homology domain, CH-domain"/>
    <property type="match status" value="1"/>
</dbReference>
<proteinExistence type="predicted"/>
<name>A0A1V9Z2Z4_ACHHY</name>
<dbReference type="Gene3D" id="1.10.418.10">
    <property type="entry name" value="Calponin-like domain"/>
    <property type="match status" value="2"/>
</dbReference>
<dbReference type="EMBL" id="JNBR01000470">
    <property type="protein sequence ID" value="OQR92272.1"/>
    <property type="molecule type" value="Genomic_DNA"/>
</dbReference>
<keyword evidence="6" id="KW-1185">Reference proteome</keyword>
<evidence type="ECO:0000313" key="6">
    <source>
        <dbReference type="Proteomes" id="UP000243579"/>
    </source>
</evidence>
<feature type="domain" description="Calponin-homology (CH)" evidence="4">
    <location>
        <begin position="12"/>
        <end position="117"/>
    </location>
</feature>
<feature type="compositionally biased region" description="Acidic residues" evidence="3">
    <location>
        <begin position="253"/>
        <end position="274"/>
    </location>
</feature>
<feature type="domain" description="Calponin-homology (CH)" evidence="4">
    <location>
        <begin position="126"/>
        <end position="231"/>
    </location>
</feature>
<evidence type="ECO:0000256" key="2">
    <source>
        <dbReference type="ARBA" id="ARBA00023203"/>
    </source>
</evidence>
<dbReference type="InterPro" id="IPR001715">
    <property type="entry name" value="CH_dom"/>
</dbReference>
<keyword evidence="1" id="KW-0677">Repeat</keyword>
<sequence length="424" mass="46096">MSKRANDEGWVEVQKHTFTRWANVFLPPEMAVDDLYEDLKDGLRLIALLERISNKPVAAKYNRVVKYRIHMLENLNLIFGFMAKENVTVTNIGSSDIVDCNSKLVLGLMWTIIKHYQLADISVHGVTGKEGLLLWCKESLEAFPDIVSITNFTSSWSNGLAFCALIHAFHPTLVDLDSLSPARPVENLTLAFTLLEATFDVPPLLQVEDFEVGVDEKSVLTYLALVFRVFGVLERPKIVRTPSFREPDVATDATDDDAPDEDDSNDAPDVTDDEAPVIDEVVAEEDSVKNVLIKEVSIDAAPIGEAPIGEAPVKDAPIEEAAFEEVVASDGPTEPATVASVADALGGDCKGSAATPVAVSPTRRFWFLRASGPGTLVVLSFLPRARWLRCCVALYAPVGRLCGLPLPIDRGLPVRPAASATTSA</sequence>